<protein>
    <submittedName>
        <fullName evidence="1">Uncharacterized protein</fullName>
    </submittedName>
</protein>
<evidence type="ECO:0000313" key="2">
    <source>
        <dbReference type="Proteomes" id="UP000002985"/>
    </source>
</evidence>
<organism evidence="1 2">
    <name type="scientific">Candidatus Jettenia caeni</name>
    <dbReference type="NCBI Taxonomy" id="247490"/>
    <lineage>
        <taxon>Bacteria</taxon>
        <taxon>Pseudomonadati</taxon>
        <taxon>Planctomycetota</taxon>
        <taxon>Candidatus Brocadiia</taxon>
        <taxon>Candidatus Brocadiales</taxon>
        <taxon>Candidatus Brocadiaceae</taxon>
        <taxon>Candidatus Jettenia</taxon>
    </lineage>
</organism>
<dbReference type="AlphaFoldDB" id="I3IKZ7"/>
<comment type="caution">
    <text evidence="1">The sequence shown here is derived from an EMBL/GenBank/DDBJ whole genome shotgun (WGS) entry which is preliminary data.</text>
</comment>
<dbReference type="EMBL" id="BAFH01000003">
    <property type="protein sequence ID" value="GAB62392.1"/>
    <property type="molecule type" value="Genomic_DNA"/>
</dbReference>
<dbReference type="STRING" id="247490.KSU1_C0796"/>
<evidence type="ECO:0000313" key="1">
    <source>
        <dbReference type="EMBL" id="GAB62392.1"/>
    </source>
</evidence>
<proteinExistence type="predicted"/>
<sequence>MYIISAIKSKGCKERYITDYHYATEAKDTGIFFNNQEGRYNHIGKSGVQRDHTEHDLRYKTCA</sequence>
<gene>
    <name evidence="1" type="ORF">KSU1_C0796</name>
</gene>
<dbReference type="Proteomes" id="UP000002985">
    <property type="component" value="Unassembled WGS sequence"/>
</dbReference>
<reference evidence="1 2" key="1">
    <citation type="journal article" date="2012" name="FEBS Lett.">
        <title>Anammox organism KSU-1 expresses a NirK-type copper-containing nitrite reductase instead of a NirS-type with cytochrome cd1.</title>
        <authorList>
            <person name="Hira D."/>
            <person name="Toh H."/>
            <person name="Migita C.T."/>
            <person name="Okubo H."/>
            <person name="Nishiyama T."/>
            <person name="Hattori M."/>
            <person name="Furukawa K."/>
            <person name="Fujii T."/>
        </authorList>
    </citation>
    <scope>NUCLEOTIDE SEQUENCE [LARGE SCALE GENOMIC DNA]</scope>
</reference>
<accession>I3IKZ7</accession>
<name>I3IKZ7_9BACT</name>
<keyword evidence="2" id="KW-1185">Reference proteome</keyword>